<accession>A0A6A6XC27</accession>
<comment type="subcellular location">
    <subcellularLocation>
        <location evidence="1 12">Mitochondrion inner membrane</location>
        <topology evidence="1 12">Multi-pass membrane protein</topology>
    </subcellularLocation>
</comment>
<keyword evidence="4 12" id="KW-0812">Transmembrane</keyword>
<dbReference type="Proteomes" id="UP000799757">
    <property type="component" value="Unassembled WGS sequence"/>
</dbReference>
<name>A0A6A6XC27_9PLEO</name>
<evidence type="ECO:0000256" key="2">
    <source>
        <dbReference type="ARBA" id="ARBA00006837"/>
    </source>
</evidence>
<evidence type="ECO:0000256" key="10">
    <source>
        <dbReference type="ARBA" id="ARBA00023128"/>
    </source>
</evidence>
<keyword evidence="10 12" id="KW-0496">Mitochondrion</keyword>
<comment type="function">
    <text evidence="12">Component of the PAM complex, a complex required for the translocation of transit peptide-containing proteins from the inner membrane into the mitochondrial matrix in an ATP-dependent manner.</text>
</comment>
<dbReference type="AlphaFoldDB" id="A0A6A6XC27"/>
<evidence type="ECO:0000313" key="14">
    <source>
        <dbReference type="EMBL" id="KAF2794049.1"/>
    </source>
</evidence>
<evidence type="ECO:0000256" key="1">
    <source>
        <dbReference type="ARBA" id="ARBA00004448"/>
    </source>
</evidence>
<gene>
    <name evidence="14" type="ORF">K505DRAFT_304721</name>
</gene>
<dbReference type="OrthoDB" id="5970083at2759"/>
<evidence type="ECO:0000256" key="6">
    <source>
        <dbReference type="ARBA" id="ARBA00022927"/>
    </source>
</evidence>
<feature type="region of interest" description="Disordered" evidence="13">
    <location>
        <begin position="66"/>
        <end position="88"/>
    </location>
</feature>
<evidence type="ECO:0000256" key="7">
    <source>
        <dbReference type="ARBA" id="ARBA00022946"/>
    </source>
</evidence>
<feature type="transmembrane region" description="Helical" evidence="12">
    <location>
        <begin position="106"/>
        <end position="127"/>
    </location>
</feature>
<dbReference type="InterPro" id="IPR013875">
    <property type="entry name" value="Pam17"/>
</dbReference>
<keyword evidence="9 12" id="KW-0811">Translocation</keyword>
<keyword evidence="7" id="KW-0809">Transit peptide</keyword>
<dbReference type="PANTHER" id="PTHR28021:SF1">
    <property type="entry name" value="PRESEQUENCE TRANSLOCATED-ASSOCIATED MOTOR SUBUNIT PAM17, MITOCHONDRIAL"/>
    <property type="match status" value="1"/>
</dbReference>
<proteinExistence type="inferred from homology"/>
<feature type="transmembrane region" description="Helical" evidence="12">
    <location>
        <begin position="147"/>
        <end position="170"/>
    </location>
</feature>
<evidence type="ECO:0000256" key="13">
    <source>
        <dbReference type="SAM" id="MobiDB-lite"/>
    </source>
</evidence>
<reference evidence="14" key="1">
    <citation type="journal article" date="2020" name="Stud. Mycol.">
        <title>101 Dothideomycetes genomes: a test case for predicting lifestyles and emergence of pathogens.</title>
        <authorList>
            <person name="Haridas S."/>
            <person name="Albert R."/>
            <person name="Binder M."/>
            <person name="Bloem J."/>
            <person name="Labutti K."/>
            <person name="Salamov A."/>
            <person name="Andreopoulos B."/>
            <person name="Baker S."/>
            <person name="Barry K."/>
            <person name="Bills G."/>
            <person name="Bluhm B."/>
            <person name="Cannon C."/>
            <person name="Castanera R."/>
            <person name="Culley D."/>
            <person name="Daum C."/>
            <person name="Ezra D."/>
            <person name="Gonzalez J."/>
            <person name="Henrissat B."/>
            <person name="Kuo A."/>
            <person name="Liang C."/>
            <person name="Lipzen A."/>
            <person name="Lutzoni F."/>
            <person name="Magnuson J."/>
            <person name="Mondo S."/>
            <person name="Nolan M."/>
            <person name="Ohm R."/>
            <person name="Pangilinan J."/>
            <person name="Park H.-J."/>
            <person name="Ramirez L."/>
            <person name="Alfaro M."/>
            <person name="Sun H."/>
            <person name="Tritt A."/>
            <person name="Yoshinaga Y."/>
            <person name="Zwiers L.-H."/>
            <person name="Turgeon B."/>
            <person name="Goodwin S."/>
            <person name="Spatafora J."/>
            <person name="Crous P."/>
            <person name="Grigoriev I."/>
        </authorList>
    </citation>
    <scope>NUCLEOTIDE SEQUENCE</scope>
    <source>
        <strain evidence="14">CBS 109.77</strain>
    </source>
</reference>
<protein>
    <recommendedName>
        <fullName evidence="12">Presequence translocated-associated motor subunit PAM17</fullName>
    </recommendedName>
</protein>
<evidence type="ECO:0000256" key="11">
    <source>
        <dbReference type="ARBA" id="ARBA00023136"/>
    </source>
</evidence>
<evidence type="ECO:0000313" key="15">
    <source>
        <dbReference type="Proteomes" id="UP000799757"/>
    </source>
</evidence>
<keyword evidence="3 12" id="KW-0813">Transport</keyword>
<dbReference type="EMBL" id="MU001905">
    <property type="protein sequence ID" value="KAF2794049.1"/>
    <property type="molecule type" value="Genomic_DNA"/>
</dbReference>
<dbReference type="GO" id="GO:0030150">
    <property type="term" value="P:protein import into mitochondrial matrix"/>
    <property type="evidence" value="ECO:0007669"/>
    <property type="project" value="UniProtKB-UniRule"/>
</dbReference>
<evidence type="ECO:0000256" key="4">
    <source>
        <dbReference type="ARBA" id="ARBA00022692"/>
    </source>
</evidence>
<comment type="similarity">
    <text evidence="2 12">Belongs to the PAM17 family.</text>
</comment>
<keyword evidence="11 12" id="KW-0472">Membrane</keyword>
<keyword evidence="8 12" id="KW-1133">Transmembrane helix</keyword>
<keyword evidence="6 12" id="KW-0653">Protein transport</keyword>
<evidence type="ECO:0000256" key="8">
    <source>
        <dbReference type="ARBA" id="ARBA00022989"/>
    </source>
</evidence>
<evidence type="ECO:0000256" key="5">
    <source>
        <dbReference type="ARBA" id="ARBA00022792"/>
    </source>
</evidence>
<sequence length="243" mass="26584">MLLTSTLRPARAFCVRLQPTFVSPCCATASLTTSTRPTKIQRTARPFSASQPTLFKTAIRHASTASEASSTGSPASSNPAANTSSSPTQQLTWNDFLALRRTRRKISVAASSISAIATTYGGLRIFIDQGLDGALAINFGLDPLMVTGFSAIAMMAVGWLVGPFFGNAIFNVRYRAIRADLESKERQFYNRIKRHRVDPTSSSMANPVPDYYGEKIGSVADYRRWLKDQRAFNLKRGAYQGGK</sequence>
<dbReference type="Pfam" id="PF08566">
    <property type="entry name" value="Pam17"/>
    <property type="match status" value="1"/>
</dbReference>
<dbReference type="GO" id="GO:0001405">
    <property type="term" value="C:PAM complex, Tim23 associated import motor"/>
    <property type="evidence" value="ECO:0007669"/>
    <property type="project" value="UniProtKB-UniRule"/>
</dbReference>
<dbReference type="PANTHER" id="PTHR28021">
    <property type="entry name" value="PRESEQUENCE TRANSLOCATED-ASSOCIATED MOTOR SUBUNIT PAM17, MITOCHONDRIAL"/>
    <property type="match status" value="1"/>
</dbReference>
<evidence type="ECO:0000256" key="3">
    <source>
        <dbReference type="ARBA" id="ARBA00022448"/>
    </source>
</evidence>
<comment type="subunit">
    <text evidence="12">Component of the PAM complex.</text>
</comment>
<evidence type="ECO:0000256" key="12">
    <source>
        <dbReference type="RuleBase" id="RU367146"/>
    </source>
</evidence>
<organism evidence="14 15">
    <name type="scientific">Melanomma pulvis-pyrius CBS 109.77</name>
    <dbReference type="NCBI Taxonomy" id="1314802"/>
    <lineage>
        <taxon>Eukaryota</taxon>
        <taxon>Fungi</taxon>
        <taxon>Dikarya</taxon>
        <taxon>Ascomycota</taxon>
        <taxon>Pezizomycotina</taxon>
        <taxon>Dothideomycetes</taxon>
        <taxon>Pleosporomycetidae</taxon>
        <taxon>Pleosporales</taxon>
        <taxon>Melanommataceae</taxon>
        <taxon>Melanomma</taxon>
    </lineage>
</organism>
<evidence type="ECO:0000256" key="9">
    <source>
        <dbReference type="ARBA" id="ARBA00023010"/>
    </source>
</evidence>
<keyword evidence="5 12" id="KW-0999">Mitochondrion inner membrane</keyword>
<keyword evidence="15" id="KW-1185">Reference proteome</keyword>